<dbReference type="RefSeq" id="XP_013204595.2">
    <property type="nucleotide sequence ID" value="XM_013349141.2"/>
</dbReference>
<gene>
    <name evidence="6" type="primary">LOC101984381</name>
</gene>
<feature type="region of interest" description="Disordered" evidence="2">
    <location>
        <begin position="34"/>
        <end position="81"/>
    </location>
</feature>
<feature type="region of interest" description="Disordered" evidence="2">
    <location>
        <begin position="742"/>
        <end position="768"/>
    </location>
</feature>
<keyword evidence="3" id="KW-0472">Membrane</keyword>
<comment type="similarity">
    <text evidence="1">Belongs to the SPATA31 family.</text>
</comment>
<accession>A0ABM1AMD0</accession>
<dbReference type="PANTHER" id="PTHR21859">
    <property type="entry name" value="ACROSOME-SPECIFIC PROTEIN"/>
    <property type="match status" value="1"/>
</dbReference>
<name>A0ABM1AMD0_MICOH</name>
<proteinExistence type="inferred from homology"/>
<dbReference type="Pfam" id="PF14650">
    <property type="entry name" value="FAM75"/>
    <property type="match status" value="1"/>
</dbReference>
<evidence type="ECO:0000256" key="2">
    <source>
        <dbReference type="SAM" id="MobiDB-lite"/>
    </source>
</evidence>
<feature type="domain" description="SPATA31" evidence="4">
    <location>
        <begin position="111"/>
        <end position="415"/>
    </location>
</feature>
<keyword evidence="3" id="KW-1133">Transmembrane helix</keyword>
<feature type="region of interest" description="Disordered" evidence="2">
    <location>
        <begin position="207"/>
        <end position="227"/>
    </location>
</feature>
<keyword evidence="3" id="KW-0812">Transmembrane</keyword>
<feature type="compositionally biased region" description="Basic and acidic residues" evidence="2">
    <location>
        <begin position="742"/>
        <end position="752"/>
    </location>
</feature>
<evidence type="ECO:0000256" key="1">
    <source>
        <dbReference type="ARBA" id="ARBA00035009"/>
    </source>
</evidence>
<organism evidence="5 6">
    <name type="scientific">Microtus ochrogaster</name>
    <name type="common">Prairie vole</name>
    <dbReference type="NCBI Taxonomy" id="79684"/>
    <lineage>
        <taxon>Eukaryota</taxon>
        <taxon>Metazoa</taxon>
        <taxon>Chordata</taxon>
        <taxon>Craniata</taxon>
        <taxon>Vertebrata</taxon>
        <taxon>Euteleostomi</taxon>
        <taxon>Mammalia</taxon>
        <taxon>Eutheria</taxon>
        <taxon>Euarchontoglires</taxon>
        <taxon>Glires</taxon>
        <taxon>Rodentia</taxon>
        <taxon>Myomorpha</taxon>
        <taxon>Muroidea</taxon>
        <taxon>Cricetidae</taxon>
        <taxon>Arvicolinae</taxon>
        <taxon>Microtus</taxon>
    </lineage>
</organism>
<feature type="compositionally biased region" description="Basic residues" evidence="2">
    <location>
        <begin position="42"/>
        <end position="68"/>
    </location>
</feature>
<evidence type="ECO:0000256" key="3">
    <source>
        <dbReference type="SAM" id="Phobius"/>
    </source>
</evidence>
<dbReference type="Proteomes" id="UP000694915">
    <property type="component" value="Chromosome 16"/>
</dbReference>
<evidence type="ECO:0000313" key="6">
    <source>
        <dbReference type="RefSeq" id="XP_013204595.2"/>
    </source>
</evidence>
<feature type="region of interest" description="Disordered" evidence="2">
    <location>
        <begin position="393"/>
        <end position="418"/>
    </location>
</feature>
<reference evidence="6" key="1">
    <citation type="submission" date="2025-08" db="UniProtKB">
        <authorList>
            <consortium name="RefSeq"/>
        </authorList>
    </citation>
    <scope>IDENTIFICATION</scope>
</reference>
<sequence length="1094" mass="120732">MSLSSTVMEMILGVMCGAGLFLLLIPFLKKYSASPPPGSRKNPPKVVRRGQSRTRKKNVSAKGGRHGRKNVEETQNTSRPVEIPIKDPLLDSMPCPPWTTDKKLDQLPLSQLLSYLKILENLIQRSFSRVFWGMSSMLSESVVASAWVSRSSSSTATRTSSLCNTYGPFPALPMAQGLPHISQTQPVPHQLVTSSLVGVTQVQTLGNLPSFTPNQTPSSSKSSPYGTTCHNTGVKASVFLLTENQSWQQGLELEDTIDANVQNQQAGISRPTHNLAKGTLPAEPVRSASILPEHCQFLQHHEGTQSEDKVTGVREIRGSPFTVLSTPELTQLWGHFPANSPCQPKNKPELPQPTQPSILDSKSCKLSQMMGSVPSAMPLKESEACDMHNPIKKGPGLRANDLPCTSSRSPGKGLEPRKPALRTDQQSYVNTVQDLSFLDPKTQMKLESNITQLPMKQRRPSTSVSKSECCPKAAMILEKLHHQDPGGTRVEILSAASLQSPLFAHSPSEVPVMQRATPSAASHGPSKAHPATKYNLSTRAHAYCLLAKTQPSRTVRGTGRGSLQPRTSLRIDRHEPRKMFKNVTSRHSCVSGKMVDPEVRAPPLVAKQTSRIAEVKKETHPPWKVTLGSRKIPNGQNINTNPREFKFVAANRNPGYFQPSPQHSRGPALQSQMLNEIDFKSNKQPHPWPMGLLLDCQSAVCLFTVSSSSGHSLPSFQNRSKIPKTSQDLGDLFLRKDHSQETQKLRVSKDKIPASSHKIFHSSEERKDVIRSRAKSQGEKLGRMGLSQALGLTPLEDTDITEHQPSFDVPGKEQAPAGSFLKKIVRNILQYLNLGTKDKEQGGSLKNESLPPSPIQTQEVAISEKLIYNMAAEAQSLMDAVVQILVNRLNLEDPSTVQWYRVEPMTSQLGVSSHSSEDLYATRKSRPVRRMSRGPHTSPKGHNHSFTHRGIGNKQQWSDAQKACDQHQNTVKREMGFNPLPTLKGKTQPFPYRTGDKQQPGMAIETAHDPYQIKVKSEMGHRPSRRRKGHNHPSLHRETGTKQQLGVIHRACGPHQRTKKGMGYGHLNSFKNNYLVTHRGTGDCVPTQGAGHPK</sequence>
<feature type="region of interest" description="Disordered" evidence="2">
    <location>
        <begin position="913"/>
        <end position="949"/>
    </location>
</feature>
<feature type="region of interest" description="Disordered" evidence="2">
    <location>
        <begin position="1018"/>
        <end position="1044"/>
    </location>
</feature>
<protein>
    <submittedName>
        <fullName evidence="6">Spermatogenesis-associated protein 31A6-like</fullName>
    </submittedName>
</protein>
<feature type="transmembrane region" description="Helical" evidence="3">
    <location>
        <begin position="7"/>
        <end position="28"/>
    </location>
</feature>
<feature type="compositionally biased region" description="Basic residues" evidence="2">
    <location>
        <begin position="1022"/>
        <end position="1034"/>
    </location>
</feature>
<evidence type="ECO:0000259" key="4">
    <source>
        <dbReference type="Pfam" id="PF14650"/>
    </source>
</evidence>
<evidence type="ECO:0000313" key="5">
    <source>
        <dbReference type="Proteomes" id="UP000694915"/>
    </source>
</evidence>
<keyword evidence="5" id="KW-1185">Reference proteome</keyword>
<dbReference type="GeneID" id="101984381"/>
<dbReference type="PANTHER" id="PTHR21859:SF60">
    <property type="entry name" value="GENE, 30302-RELATED"/>
    <property type="match status" value="1"/>
</dbReference>
<feature type="compositionally biased region" description="Basic residues" evidence="2">
    <location>
        <begin position="923"/>
        <end position="947"/>
    </location>
</feature>
<dbReference type="InterPro" id="IPR039509">
    <property type="entry name" value="SPATA31"/>
</dbReference>